<keyword evidence="5 12" id="KW-0479">Metal-binding</keyword>
<evidence type="ECO:0000256" key="6">
    <source>
        <dbReference type="ARBA" id="ARBA00022801"/>
    </source>
</evidence>
<keyword evidence="7 12" id="KW-0464">Manganese</keyword>
<evidence type="ECO:0000256" key="2">
    <source>
        <dbReference type="ARBA" id="ARBA00012168"/>
    </source>
</evidence>
<sequence>MITKHKPIDIIGVPFDLGAGSRGCRMGPDAIRCAELIQRLRSEGREVKDTGDIMVPPASSEPVIGSAKAKYLREIVKVNRRLYRTVVASIQNGRLPLILGGDHSIAVGSIAGAGQWKRIGVIWFDAHGDLNTIQTSPSGNVHGMSLAASLGCGHHALTRLGGNQPKIRPEHVVLIGTRSLDPGEEELIRRMGIQLYSARDVKRMGMEEVVQRALAAVSGHTDGVHVSFDMDGLDPSAAPGVGTPVSGGIRLQEAKTAMELIGESGTLISADFVEVNPALDLRNRTSQAAVELMCSLFRMR</sequence>
<evidence type="ECO:0000256" key="11">
    <source>
        <dbReference type="RuleBase" id="RU003684"/>
    </source>
</evidence>
<dbReference type="Gene3D" id="3.40.800.10">
    <property type="entry name" value="Ureohydrolase domain"/>
    <property type="match status" value="1"/>
</dbReference>
<evidence type="ECO:0000256" key="1">
    <source>
        <dbReference type="ARBA" id="ARBA00005098"/>
    </source>
</evidence>
<dbReference type="InterPro" id="IPR006035">
    <property type="entry name" value="Ureohydrolase"/>
</dbReference>
<dbReference type="InterPro" id="IPR023696">
    <property type="entry name" value="Ureohydrolase_dom_sf"/>
</dbReference>
<gene>
    <name evidence="13" type="primary">rocF</name>
    <name evidence="13" type="ORF">ACFQ4B_29375</name>
</gene>
<reference evidence="14" key="1">
    <citation type="journal article" date="2019" name="Int. J. Syst. Evol. Microbiol.">
        <title>The Global Catalogue of Microorganisms (GCM) 10K type strain sequencing project: providing services to taxonomists for standard genome sequencing and annotation.</title>
        <authorList>
            <consortium name="The Broad Institute Genomics Platform"/>
            <consortium name="The Broad Institute Genome Sequencing Center for Infectious Disease"/>
            <person name="Wu L."/>
            <person name="Ma J."/>
        </authorList>
    </citation>
    <scope>NUCLEOTIDE SEQUENCE [LARGE SCALE GENOMIC DNA]</scope>
    <source>
        <strain evidence="14">CCUG 53270</strain>
    </source>
</reference>
<keyword evidence="6 11" id="KW-0378">Hydrolase</keyword>
<comment type="pathway">
    <text evidence="1">Nitrogen metabolism; urea cycle; L-ornithine and urea from L-arginine: step 1/1.</text>
</comment>
<dbReference type="PANTHER" id="PTHR43782:SF3">
    <property type="entry name" value="ARGINASE"/>
    <property type="match status" value="1"/>
</dbReference>
<dbReference type="InterPro" id="IPR020855">
    <property type="entry name" value="Ureohydrolase_Mn_BS"/>
</dbReference>
<dbReference type="Pfam" id="PF00491">
    <property type="entry name" value="Arginase"/>
    <property type="match status" value="1"/>
</dbReference>
<name>A0ABW3UTI0_9BACL</name>
<dbReference type="PROSITE" id="PS01053">
    <property type="entry name" value="ARGINASE_1"/>
    <property type="match status" value="1"/>
</dbReference>
<comment type="similarity">
    <text evidence="10 11">Belongs to the arginase family.</text>
</comment>
<evidence type="ECO:0000256" key="3">
    <source>
        <dbReference type="ARBA" id="ARBA00018123"/>
    </source>
</evidence>
<dbReference type="EC" id="3.5.3.1" evidence="2 9"/>
<comment type="caution">
    <text evidence="13">The sequence shown here is derived from an EMBL/GenBank/DDBJ whole genome shotgun (WGS) entry which is preliminary data.</text>
</comment>
<evidence type="ECO:0000256" key="10">
    <source>
        <dbReference type="PROSITE-ProRule" id="PRU00742"/>
    </source>
</evidence>
<proteinExistence type="inferred from homology"/>
<protein>
    <recommendedName>
        <fullName evidence="3 9">Arginase</fullName>
        <ecNumber evidence="2 9">3.5.3.1</ecNumber>
    </recommendedName>
</protein>
<comment type="catalytic activity">
    <reaction evidence="8 12">
        <text>L-arginine + H2O = urea + L-ornithine</text>
        <dbReference type="Rhea" id="RHEA:20569"/>
        <dbReference type="ChEBI" id="CHEBI:15377"/>
        <dbReference type="ChEBI" id="CHEBI:16199"/>
        <dbReference type="ChEBI" id="CHEBI:32682"/>
        <dbReference type="ChEBI" id="CHEBI:46911"/>
        <dbReference type="EC" id="3.5.3.1"/>
    </reaction>
</comment>
<dbReference type="EMBL" id="JBHTLU010000043">
    <property type="protein sequence ID" value="MFD1224223.1"/>
    <property type="molecule type" value="Genomic_DNA"/>
</dbReference>
<comment type="cofactor">
    <cofactor evidence="12">
        <name>Mn(2+)</name>
        <dbReference type="ChEBI" id="CHEBI:29035"/>
    </cofactor>
    <text evidence="12">Binds 2 manganese ions per subunit.</text>
</comment>
<evidence type="ECO:0000256" key="4">
    <source>
        <dbReference type="ARBA" id="ARBA00022503"/>
    </source>
</evidence>
<evidence type="ECO:0000256" key="9">
    <source>
        <dbReference type="NCBIfam" id="TIGR01229"/>
    </source>
</evidence>
<dbReference type="SUPFAM" id="SSF52768">
    <property type="entry name" value="Arginase/deacetylase"/>
    <property type="match status" value="1"/>
</dbReference>
<keyword evidence="14" id="KW-1185">Reference proteome</keyword>
<keyword evidence="4 12" id="KW-0056">Arginine metabolism</keyword>
<evidence type="ECO:0000256" key="8">
    <source>
        <dbReference type="ARBA" id="ARBA00047391"/>
    </source>
</evidence>
<dbReference type="PRINTS" id="PR00116">
    <property type="entry name" value="ARGINASE"/>
</dbReference>
<evidence type="ECO:0000313" key="13">
    <source>
        <dbReference type="EMBL" id="MFD1224223.1"/>
    </source>
</evidence>
<evidence type="ECO:0000256" key="5">
    <source>
        <dbReference type="ARBA" id="ARBA00022723"/>
    </source>
</evidence>
<dbReference type="NCBIfam" id="TIGR01229">
    <property type="entry name" value="rocF_arginase"/>
    <property type="match status" value="1"/>
</dbReference>
<organism evidence="13 14">
    <name type="scientific">Paenibacillus vulneris</name>
    <dbReference type="NCBI Taxonomy" id="1133364"/>
    <lineage>
        <taxon>Bacteria</taxon>
        <taxon>Bacillati</taxon>
        <taxon>Bacillota</taxon>
        <taxon>Bacilli</taxon>
        <taxon>Bacillales</taxon>
        <taxon>Paenibacillaceae</taxon>
        <taxon>Paenibacillus</taxon>
    </lineage>
</organism>
<dbReference type="PANTHER" id="PTHR43782">
    <property type="entry name" value="ARGINASE"/>
    <property type="match status" value="1"/>
</dbReference>
<dbReference type="GO" id="GO:0004053">
    <property type="term" value="F:arginase activity"/>
    <property type="evidence" value="ECO:0007669"/>
    <property type="project" value="UniProtKB-EC"/>
</dbReference>
<dbReference type="Proteomes" id="UP001597180">
    <property type="component" value="Unassembled WGS sequence"/>
</dbReference>
<evidence type="ECO:0000256" key="12">
    <source>
        <dbReference type="RuleBase" id="RU361159"/>
    </source>
</evidence>
<dbReference type="CDD" id="cd09989">
    <property type="entry name" value="Arginase"/>
    <property type="match status" value="1"/>
</dbReference>
<evidence type="ECO:0000313" key="14">
    <source>
        <dbReference type="Proteomes" id="UP001597180"/>
    </source>
</evidence>
<dbReference type="InterPro" id="IPR014033">
    <property type="entry name" value="Arginase"/>
</dbReference>
<dbReference type="PROSITE" id="PS51409">
    <property type="entry name" value="ARGINASE_2"/>
    <property type="match status" value="1"/>
</dbReference>
<evidence type="ECO:0000256" key="7">
    <source>
        <dbReference type="ARBA" id="ARBA00023211"/>
    </source>
</evidence>
<dbReference type="RefSeq" id="WP_079911886.1">
    <property type="nucleotide sequence ID" value="NZ_BAABJG010000023.1"/>
</dbReference>
<dbReference type="PIRSF" id="PIRSF036979">
    <property type="entry name" value="Arginase"/>
    <property type="match status" value="1"/>
</dbReference>
<accession>A0ABW3UTI0</accession>